<accession>D8QM69</accession>
<dbReference type="KEGG" id="scm:SCHCO_02673999"/>
<keyword evidence="2" id="KW-1185">Reference proteome</keyword>
<organism evidence="2">
    <name type="scientific">Schizophyllum commune (strain H4-8 / FGSC 9210)</name>
    <name type="common">Split gill fungus</name>
    <dbReference type="NCBI Taxonomy" id="578458"/>
    <lineage>
        <taxon>Eukaryota</taxon>
        <taxon>Fungi</taxon>
        <taxon>Dikarya</taxon>
        <taxon>Basidiomycota</taxon>
        <taxon>Agaricomycotina</taxon>
        <taxon>Agaricomycetes</taxon>
        <taxon>Agaricomycetidae</taxon>
        <taxon>Agaricales</taxon>
        <taxon>Schizophyllaceae</taxon>
        <taxon>Schizophyllum</taxon>
    </lineage>
</organism>
<dbReference type="OrthoDB" id="10608993at2759"/>
<proteinExistence type="predicted"/>
<dbReference type="HOGENOM" id="CLU_809317_0_0_1"/>
<protein>
    <submittedName>
        <fullName evidence="1">Uncharacterized protein</fullName>
    </submittedName>
</protein>
<dbReference type="InParanoid" id="D8QM69"/>
<dbReference type="GeneID" id="9588433"/>
<sequence length="343" mass="39522">MDVVTVPPPRSNLKPSTYRYADLEGRIRDEIGRTSYINVGLLLHSLWDGGYMRDSTRTTTDFFERVKRDVKYLASTTREGQWEAPAGAFFVHWKFGRAYRTLWQEHKAKNTLDGPPTDAWAKEEAAGQSGIPDEGLTMVYFHVCADLAKTLTLRAKTFSDLFIPGNIMRRLVAKAVDPNVIAIYARLPNGALLRISWYEALPVPQPPFKREIHLELHAKVWHPPAITLTHRPLGETTICFFYNKFSEEPLAFYFPILEGGWLELWPARKFLKARGVRWNKNTVIMRSSTVNPASMLEASWKDPIPVPAENVYCVVFRLYCSKCLLMEPFRILRADRHFCTERR</sequence>
<evidence type="ECO:0000313" key="2">
    <source>
        <dbReference type="Proteomes" id="UP000007431"/>
    </source>
</evidence>
<feature type="non-terminal residue" evidence="1">
    <location>
        <position position="343"/>
    </location>
</feature>
<evidence type="ECO:0000313" key="1">
    <source>
        <dbReference type="EMBL" id="EFI91060.1"/>
    </source>
</evidence>
<dbReference type="EMBL" id="GL377320">
    <property type="protein sequence ID" value="EFI91060.1"/>
    <property type="molecule type" value="Genomic_DNA"/>
</dbReference>
<name>D8QM69_SCHCM</name>
<dbReference type="AlphaFoldDB" id="D8QM69"/>
<dbReference type="VEuPathDB" id="FungiDB:SCHCODRAFT_02673999"/>
<dbReference type="RefSeq" id="XP_003025963.1">
    <property type="nucleotide sequence ID" value="XM_003025917.1"/>
</dbReference>
<gene>
    <name evidence="1" type="ORF">SCHCODRAFT_114939</name>
</gene>
<dbReference type="Proteomes" id="UP000007431">
    <property type="component" value="Unassembled WGS sequence"/>
</dbReference>
<reference evidence="1 2" key="1">
    <citation type="journal article" date="2010" name="Nat. Biotechnol.">
        <title>Genome sequence of the model mushroom Schizophyllum commune.</title>
        <authorList>
            <person name="Ohm R.A."/>
            <person name="de Jong J.F."/>
            <person name="Lugones L.G."/>
            <person name="Aerts A."/>
            <person name="Kothe E."/>
            <person name="Stajich J.E."/>
            <person name="de Vries R.P."/>
            <person name="Record E."/>
            <person name="Levasseur A."/>
            <person name="Baker S.E."/>
            <person name="Bartholomew K.A."/>
            <person name="Coutinho P.M."/>
            <person name="Erdmann S."/>
            <person name="Fowler T.J."/>
            <person name="Gathman A.C."/>
            <person name="Lombard V."/>
            <person name="Henrissat B."/>
            <person name="Knabe N."/>
            <person name="Kuees U."/>
            <person name="Lilly W.W."/>
            <person name="Lindquist E."/>
            <person name="Lucas S."/>
            <person name="Magnuson J.K."/>
            <person name="Piumi F."/>
            <person name="Raudaskoski M."/>
            <person name="Salamov A."/>
            <person name="Schmutz J."/>
            <person name="Schwarze F.W.M.R."/>
            <person name="vanKuyk P.A."/>
            <person name="Horton J.S."/>
            <person name="Grigoriev I.V."/>
            <person name="Woesten H.A.B."/>
        </authorList>
    </citation>
    <scope>NUCLEOTIDE SEQUENCE [LARGE SCALE GENOMIC DNA]</scope>
    <source>
        <strain evidence="2">H4-8 / FGSC 9210</strain>
    </source>
</reference>